<dbReference type="EMBL" id="JACHTF010000003">
    <property type="protein sequence ID" value="MBB1059841.1"/>
    <property type="molecule type" value="Genomic_DNA"/>
</dbReference>
<dbReference type="Proteomes" id="UP000523196">
    <property type="component" value="Unassembled WGS sequence"/>
</dbReference>
<protein>
    <recommendedName>
        <fullName evidence="4">DUF4231 domain-containing protein</fullName>
    </recommendedName>
</protein>
<gene>
    <name evidence="2" type="ORF">H4F98_04565</name>
</gene>
<keyword evidence="3" id="KW-1185">Reference proteome</keyword>
<evidence type="ECO:0000313" key="3">
    <source>
        <dbReference type="Proteomes" id="UP000523196"/>
    </source>
</evidence>
<keyword evidence="1" id="KW-0472">Membrane</keyword>
<evidence type="ECO:0000313" key="2">
    <source>
        <dbReference type="EMBL" id="MBB1059841.1"/>
    </source>
</evidence>
<feature type="transmembrane region" description="Helical" evidence="1">
    <location>
        <begin position="470"/>
        <end position="491"/>
    </location>
</feature>
<sequence length="592" mass="63798">MTGHRPPRLGAADIAPLQAALAPLLERLTTALRGIQRRHSRWLSAQLPCHRLVSALAEGADSLVAEAALDLGWQLDACLPFPPADYAADFGEGPALSRFRGLLARAEAVFALPGQRDAATAAYEAVGRVVLDQADILLAVWDGDPARGRGGTAQIVAEAVARHIPVIHLDPAALAGPGTGPQLLWTGLSDLDFEQPTLDTVPRAPVAEVLESVLDMLTAPPGNPVDVRMLRRFYRERIMRRTPALPWPLLLATTGVRRMRAADLAPPRPVDCAQRLGRGLGNLPPTGGHSARLSRILLPRFGLSDAAATYFAQLFRSGYVANFALAAVAVLLALSGLVAPGLKSWLIGTELLVIVLILANTRLGTRVGWHERWMDNRHLAEQLRTVSVSSLLGDLALRDADADSRGMAPGWVRWYARATARELGLPHAVVDAGYLRRVRGAAQAMIEDQAAYHRDNARRMHLLDHRLHRLGGYLFALTAMACIAWIAVKLAGLEPGNLAGLDMTVAVTIATAVLPALGAALYGIRMQGDFNGVADRSLTTSARLEALQRAIAGDPDDFGRLQARLRRLSDVMLADIAHWRTTYQARPLSLPG</sequence>
<dbReference type="RefSeq" id="WP_182685441.1">
    <property type="nucleotide sequence ID" value="NZ_JACHTF010000003.1"/>
</dbReference>
<name>A0A7W3TKE7_9GAMM</name>
<evidence type="ECO:0008006" key="4">
    <source>
        <dbReference type="Google" id="ProtNLM"/>
    </source>
</evidence>
<proteinExistence type="predicted"/>
<dbReference type="SUPFAM" id="SSF102405">
    <property type="entry name" value="MCP/YpsA-like"/>
    <property type="match status" value="1"/>
</dbReference>
<reference evidence="2 3" key="1">
    <citation type="submission" date="2020-08" db="EMBL/GenBank/DDBJ databases">
        <authorList>
            <person name="Xu S."/>
            <person name="Li A."/>
        </authorList>
    </citation>
    <scope>NUCLEOTIDE SEQUENCE [LARGE SCALE GENOMIC DNA]</scope>
    <source>
        <strain evidence="2 3">119BY6-57</strain>
    </source>
</reference>
<keyword evidence="1" id="KW-1133">Transmembrane helix</keyword>
<dbReference type="AlphaFoldDB" id="A0A7W3TKE7"/>
<feature type="transmembrane region" description="Helical" evidence="1">
    <location>
        <begin position="319"/>
        <end position="339"/>
    </location>
</feature>
<feature type="transmembrane region" description="Helical" evidence="1">
    <location>
        <begin position="503"/>
        <end position="524"/>
    </location>
</feature>
<organism evidence="2 3">
    <name type="scientific">Marilutibacter spongiae</name>
    <dbReference type="NCBI Taxonomy" id="2025720"/>
    <lineage>
        <taxon>Bacteria</taxon>
        <taxon>Pseudomonadati</taxon>
        <taxon>Pseudomonadota</taxon>
        <taxon>Gammaproteobacteria</taxon>
        <taxon>Lysobacterales</taxon>
        <taxon>Lysobacteraceae</taxon>
        <taxon>Marilutibacter</taxon>
    </lineage>
</organism>
<dbReference type="Gene3D" id="3.40.50.450">
    <property type="match status" value="1"/>
</dbReference>
<comment type="caution">
    <text evidence="2">The sequence shown here is derived from an EMBL/GenBank/DDBJ whole genome shotgun (WGS) entry which is preliminary data.</text>
</comment>
<keyword evidence="1" id="KW-0812">Transmembrane</keyword>
<feature type="transmembrane region" description="Helical" evidence="1">
    <location>
        <begin position="345"/>
        <end position="364"/>
    </location>
</feature>
<evidence type="ECO:0000256" key="1">
    <source>
        <dbReference type="SAM" id="Phobius"/>
    </source>
</evidence>
<accession>A0A7W3TKE7</accession>